<dbReference type="PANTHER" id="PTHR35910">
    <property type="entry name" value="2EXR DOMAIN-CONTAINING PROTEIN"/>
    <property type="match status" value="1"/>
</dbReference>
<reference evidence="2" key="1">
    <citation type="submission" date="2023-10" db="EMBL/GenBank/DDBJ databases">
        <authorList>
            <person name="Hackl T."/>
        </authorList>
    </citation>
    <scope>NUCLEOTIDE SEQUENCE</scope>
</reference>
<evidence type="ECO:0000313" key="2">
    <source>
        <dbReference type="EMBL" id="CAJ2504658.1"/>
    </source>
</evidence>
<evidence type="ECO:0000313" key="3">
    <source>
        <dbReference type="Proteomes" id="UP001295740"/>
    </source>
</evidence>
<feature type="domain" description="2EXR" evidence="1">
    <location>
        <begin position="27"/>
        <end position="126"/>
    </location>
</feature>
<keyword evidence="3" id="KW-1185">Reference proteome</keyword>
<comment type="caution">
    <text evidence="2">The sequence shown here is derived from an EMBL/GenBank/DDBJ whole genome shotgun (WGS) entry which is preliminary data.</text>
</comment>
<dbReference type="EMBL" id="CAUWAG010000007">
    <property type="protein sequence ID" value="CAJ2504658.1"/>
    <property type="molecule type" value="Genomic_DNA"/>
</dbReference>
<dbReference type="Proteomes" id="UP001295740">
    <property type="component" value="Unassembled WGS sequence"/>
</dbReference>
<dbReference type="Pfam" id="PF20150">
    <property type="entry name" value="2EXR"/>
    <property type="match status" value="1"/>
</dbReference>
<dbReference type="PANTHER" id="PTHR35910:SF1">
    <property type="entry name" value="2EXR DOMAIN-CONTAINING PROTEIN"/>
    <property type="match status" value="1"/>
</dbReference>
<gene>
    <name evidence="2" type="ORF">KHLLAP_LOCUS5126</name>
</gene>
<sequence length="342" mass="38990">MSVPSGSAVSTPGSSELELGQDTSAGFPYFSLLAAELRLQIWEAALDDRVVFLTTYHEAPERECLGDGGRMPYRDTMLASHVLRRVCHESRAVASRAQGEKQCFRSYYTGRKKRFSTWFDAARDYLDIAQEAQNIVLVDRLRHRHVMAHVARPLLAGGMFPQVKNIAIVRNIVTIHISQRKAEESGLFLYGESKALVNVKDATKLKRFQKLYWENPGTLSYRNACLLAVLSTTRGVATYTAYEMGDTEDLWLTAQYSFLTPEQAKENRAYLRLNLREKAFWDMRVWMSDPDGTEWGSGIFRVVDSKWARQVHADMPKFDVMIMFRICQAGQCADVKCPRSYL</sequence>
<dbReference type="InterPro" id="IPR045518">
    <property type="entry name" value="2EXR"/>
</dbReference>
<protein>
    <submittedName>
        <fullName evidence="2">Uu.00g120520.m01.CDS01</fullName>
    </submittedName>
</protein>
<dbReference type="AlphaFoldDB" id="A0AAI8VGR3"/>
<proteinExistence type="predicted"/>
<accession>A0AAI8VGR3</accession>
<organism evidence="2 3">
    <name type="scientific">Anthostomella pinea</name>
    <dbReference type="NCBI Taxonomy" id="933095"/>
    <lineage>
        <taxon>Eukaryota</taxon>
        <taxon>Fungi</taxon>
        <taxon>Dikarya</taxon>
        <taxon>Ascomycota</taxon>
        <taxon>Pezizomycotina</taxon>
        <taxon>Sordariomycetes</taxon>
        <taxon>Xylariomycetidae</taxon>
        <taxon>Xylariales</taxon>
        <taxon>Xylariaceae</taxon>
        <taxon>Anthostomella</taxon>
    </lineage>
</organism>
<name>A0AAI8VGR3_9PEZI</name>
<evidence type="ECO:0000259" key="1">
    <source>
        <dbReference type="Pfam" id="PF20150"/>
    </source>
</evidence>